<accession>A0A4S8I9S8</accession>
<comment type="caution">
    <text evidence="4">The sequence shown here is derived from an EMBL/GenBank/DDBJ whole genome shotgun (WGS) entry which is preliminary data.</text>
</comment>
<comment type="pathway">
    <text evidence="1">Protein modification; protein ubiquitination.</text>
</comment>
<evidence type="ECO:0000259" key="3">
    <source>
        <dbReference type="PROSITE" id="PS50097"/>
    </source>
</evidence>
<dbReference type="Pfam" id="PF00651">
    <property type="entry name" value="BTB"/>
    <property type="match status" value="1"/>
</dbReference>
<name>A0A4S8I9S8_MUSBA</name>
<evidence type="ECO:0000313" key="4">
    <source>
        <dbReference type="EMBL" id="THU43862.1"/>
    </source>
</evidence>
<dbReference type="InterPro" id="IPR011333">
    <property type="entry name" value="SKP1/BTB/POZ_sf"/>
</dbReference>
<dbReference type="SUPFAM" id="SSF54695">
    <property type="entry name" value="POZ domain"/>
    <property type="match status" value="1"/>
</dbReference>
<organism evidence="4 5">
    <name type="scientific">Musa balbisiana</name>
    <name type="common">Banana</name>
    <dbReference type="NCBI Taxonomy" id="52838"/>
    <lineage>
        <taxon>Eukaryota</taxon>
        <taxon>Viridiplantae</taxon>
        <taxon>Streptophyta</taxon>
        <taxon>Embryophyta</taxon>
        <taxon>Tracheophyta</taxon>
        <taxon>Spermatophyta</taxon>
        <taxon>Magnoliopsida</taxon>
        <taxon>Liliopsida</taxon>
        <taxon>Zingiberales</taxon>
        <taxon>Musaceae</taxon>
        <taxon>Musa</taxon>
    </lineage>
</organism>
<dbReference type="Proteomes" id="UP000317650">
    <property type="component" value="Chromosome 2"/>
</dbReference>
<feature type="compositionally biased region" description="Polar residues" evidence="2">
    <location>
        <begin position="330"/>
        <end position="340"/>
    </location>
</feature>
<dbReference type="EMBL" id="PYDT01000011">
    <property type="protein sequence ID" value="THU43862.1"/>
    <property type="molecule type" value="Genomic_DNA"/>
</dbReference>
<feature type="region of interest" description="Disordered" evidence="2">
    <location>
        <begin position="1"/>
        <end position="35"/>
    </location>
</feature>
<gene>
    <name evidence="4" type="ORF">C4D60_Mb02t01280</name>
</gene>
<protein>
    <recommendedName>
        <fullName evidence="3">BTB domain-containing protein</fullName>
    </recommendedName>
</protein>
<proteinExistence type="predicted"/>
<feature type="region of interest" description="Disordered" evidence="2">
    <location>
        <begin position="330"/>
        <end position="357"/>
    </location>
</feature>
<dbReference type="PANTHER" id="PTHR47369:SF1">
    <property type="entry name" value="BTB_POZ DOMAIN-CONTAINING PROTEIN"/>
    <property type="match status" value="1"/>
</dbReference>
<feature type="region of interest" description="Disordered" evidence="2">
    <location>
        <begin position="248"/>
        <end position="269"/>
    </location>
</feature>
<evidence type="ECO:0000256" key="1">
    <source>
        <dbReference type="ARBA" id="ARBA00004906"/>
    </source>
</evidence>
<reference evidence="4 5" key="1">
    <citation type="journal article" date="2019" name="Nat. Plants">
        <title>Genome sequencing of Musa balbisiana reveals subgenome evolution and function divergence in polyploid bananas.</title>
        <authorList>
            <person name="Yao X."/>
        </authorList>
    </citation>
    <scope>NUCLEOTIDE SEQUENCE [LARGE SCALE GENOMIC DNA]</scope>
    <source>
        <strain evidence="5">cv. DH-PKW</strain>
        <tissue evidence="4">Leaves</tissue>
    </source>
</reference>
<dbReference type="PANTHER" id="PTHR47369">
    <property type="entry name" value="BTB/POZ DOMAIN-CONTAINING PROTEIN"/>
    <property type="match status" value="1"/>
</dbReference>
<evidence type="ECO:0000313" key="5">
    <source>
        <dbReference type="Proteomes" id="UP000317650"/>
    </source>
</evidence>
<feature type="compositionally biased region" description="Pro residues" evidence="2">
    <location>
        <begin position="1"/>
        <end position="18"/>
    </location>
</feature>
<dbReference type="InterPro" id="IPR000210">
    <property type="entry name" value="BTB/POZ_dom"/>
</dbReference>
<dbReference type="STRING" id="52838.A0A4S8I9S8"/>
<dbReference type="PROSITE" id="PS50097">
    <property type="entry name" value="BTB"/>
    <property type="match status" value="1"/>
</dbReference>
<evidence type="ECO:0000256" key="2">
    <source>
        <dbReference type="SAM" id="MobiDB-lite"/>
    </source>
</evidence>
<keyword evidence="5" id="KW-1185">Reference proteome</keyword>
<dbReference type="SMART" id="SM00225">
    <property type="entry name" value="BTB"/>
    <property type="match status" value="1"/>
</dbReference>
<dbReference type="Gene3D" id="3.30.710.10">
    <property type="entry name" value="Potassium Channel Kv1.1, Chain A"/>
    <property type="match status" value="1"/>
</dbReference>
<feature type="domain" description="BTB" evidence="3">
    <location>
        <begin position="62"/>
        <end position="132"/>
    </location>
</feature>
<feature type="compositionally biased region" description="Polar residues" evidence="2">
    <location>
        <begin position="253"/>
        <end position="265"/>
    </location>
</feature>
<dbReference type="AlphaFoldDB" id="A0A4S8I9S8"/>
<sequence length="910" mass="100466">MAIVPPPSTQPSQQPPSLPLARLQSQPPDNDRSSGELRALDCNLASLCDHIQMEGFNSGAFSDVVVQAMGSTYRLHRLILSRSSYFRNMLHGPWKEAGEPTLVLNIDDANVDPDAIAVGLAYLYGHYPKLDDSNAFRVLAVASFLDLQDLCAICTDFIISELSTSNFLAYQVFAESHDYGMHGERVSNACWGYLCQSATKELIEVLPKLSLQTLHALLTSDELWIPNEEKRFELALYTLLARGAISETEHSTQRSSSIETGSTDSAGHRAKNLIDSSCSKQPMESELQQLNIQGNLEGHKAAHNILVELADYVVDFHTMLPSSKQVQVRQNCGSSPLQDSRYSKLRQPASPTSLADMNSTRASCSYMDMGNGVETARKEIAMEGPSGESPCYNLNNNLWLTRDQSRESLMSLTGNETARNDWGRSNVPIWGGRVVGRRQVTNAEVSSLRDEEFDAFMKIFEGGSLLYCNMSFEALLNVRRQLEDLGFPCKAVNDGLWLQMLLCHRVQAIVADACKNCCLTSSACACRQAYGYSHGGGPVGYYRQEHDRNNSSSTNGNIYLANAQGDGSGLFGPVRVPVRGTIDGLAGIGRGTTYEHGAAWPPTRYVFSRVPTVLGNRNPQQTLANDESEARIDLNGDVPSDGLTALVGLVQGNNLVHIHAEQRGRMCEAEIQNRFAAAGSHPGACGISSQMLESREQTLGLEWESCEGSSISLDLKTPLRHFPPFRFGVEFEDVDRLGDGQVKHSSEVFYAGSLWKVSVQAFNDEDPQGRRTLGLFLHRRKAELTDSLRKVHMYVDSREKVTARYQLICPSKREVMVFGSFKQAGTLLPKAPKGWGWRTALLFDELADLLHAGALRVTAIVQLSSELIESVEESLLRFIFFSLINLSFKVSAFLDQFLSLFIAKIASMTH</sequence>
<feature type="compositionally biased region" description="Low complexity" evidence="2">
    <location>
        <begin position="19"/>
        <end position="28"/>
    </location>
</feature>